<name>A0A370HLN1_9NOCA</name>
<keyword evidence="2" id="KW-0238">DNA-binding</keyword>
<evidence type="ECO:0000256" key="3">
    <source>
        <dbReference type="ARBA" id="ARBA00023163"/>
    </source>
</evidence>
<dbReference type="EMBL" id="QQBC01000024">
    <property type="protein sequence ID" value="RDI58961.1"/>
    <property type="molecule type" value="Genomic_DNA"/>
</dbReference>
<reference evidence="5 6" key="1">
    <citation type="submission" date="2018-07" db="EMBL/GenBank/DDBJ databases">
        <title>Genomic Encyclopedia of Type Strains, Phase IV (KMG-IV): sequencing the most valuable type-strain genomes for metagenomic binning, comparative biology and taxonomic classification.</title>
        <authorList>
            <person name="Goeker M."/>
        </authorList>
    </citation>
    <scope>NUCLEOTIDE SEQUENCE [LARGE SCALE GENOMIC DNA]</scope>
    <source>
        <strain evidence="5 6">DSM 44290</strain>
    </source>
</reference>
<organism evidence="5 6">
    <name type="scientific">Nocardia pseudobrasiliensis</name>
    <dbReference type="NCBI Taxonomy" id="45979"/>
    <lineage>
        <taxon>Bacteria</taxon>
        <taxon>Bacillati</taxon>
        <taxon>Actinomycetota</taxon>
        <taxon>Actinomycetes</taxon>
        <taxon>Mycobacteriales</taxon>
        <taxon>Nocardiaceae</taxon>
        <taxon>Nocardia</taxon>
    </lineage>
</organism>
<dbReference type="GO" id="GO:0003700">
    <property type="term" value="F:DNA-binding transcription factor activity"/>
    <property type="evidence" value="ECO:0007669"/>
    <property type="project" value="InterPro"/>
</dbReference>
<dbReference type="Proteomes" id="UP000254869">
    <property type="component" value="Unassembled WGS sequence"/>
</dbReference>
<dbReference type="SMART" id="SM00342">
    <property type="entry name" value="HTH_ARAC"/>
    <property type="match status" value="1"/>
</dbReference>
<dbReference type="PRINTS" id="PR00032">
    <property type="entry name" value="HTHARAC"/>
</dbReference>
<proteinExistence type="predicted"/>
<keyword evidence="1" id="KW-0805">Transcription regulation</keyword>
<sequence>MIVVDTNHIDPNDRAEMVASAIQNTTAPAYMEHNPADGEISAWLDVTDFGPLFLARVRISGFRLVRTPTQIRRLPSALLSVSVQDTAPARLTREQDQQLISPNQLYTMDFDAPYDVDWSDGGSAAALYVTTDQLDLPTRIVRRALAVPPQSSPLCPLLASHIRSMSTATEALRADPGALDLGHASVDLIRAFLISLTDEARTDATAIPAQLLLDRIRDHIRAHLTDPALRAETIARAHHISTRYLYKLWARTGSDLEQWIIEQRLERARAQLTADPQRPIAAIALDCGFRDPSHFTRRFRTAYGMTPRDWRATPPKT</sequence>
<evidence type="ECO:0000256" key="2">
    <source>
        <dbReference type="ARBA" id="ARBA00023125"/>
    </source>
</evidence>
<gene>
    <name evidence="5" type="ORF">DFR76_12412</name>
</gene>
<dbReference type="InterPro" id="IPR020449">
    <property type="entry name" value="Tscrpt_reg_AraC-type_HTH"/>
</dbReference>
<dbReference type="PROSITE" id="PS00041">
    <property type="entry name" value="HTH_ARAC_FAMILY_1"/>
    <property type="match status" value="1"/>
</dbReference>
<dbReference type="InterPro" id="IPR009057">
    <property type="entry name" value="Homeodomain-like_sf"/>
</dbReference>
<dbReference type="InterPro" id="IPR018062">
    <property type="entry name" value="HTH_AraC-typ_CS"/>
</dbReference>
<dbReference type="RefSeq" id="WP_068009785.1">
    <property type="nucleotide sequence ID" value="NZ_QQBC01000024.1"/>
</dbReference>
<evidence type="ECO:0000256" key="1">
    <source>
        <dbReference type="ARBA" id="ARBA00023015"/>
    </source>
</evidence>
<dbReference type="Gene3D" id="1.10.10.60">
    <property type="entry name" value="Homeodomain-like"/>
    <property type="match status" value="1"/>
</dbReference>
<dbReference type="GO" id="GO:0043565">
    <property type="term" value="F:sequence-specific DNA binding"/>
    <property type="evidence" value="ECO:0007669"/>
    <property type="project" value="InterPro"/>
</dbReference>
<dbReference type="InterPro" id="IPR050204">
    <property type="entry name" value="AraC_XylS_family_regulators"/>
</dbReference>
<keyword evidence="6" id="KW-1185">Reference proteome</keyword>
<dbReference type="STRING" id="1210086.GCA_001613105_07938"/>
<dbReference type="PANTHER" id="PTHR46796:SF6">
    <property type="entry name" value="ARAC SUBFAMILY"/>
    <property type="match status" value="1"/>
</dbReference>
<protein>
    <submittedName>
        <fullName evidence="5">AraC family transcriptional regulator</fullName>
    </submittedName>
</protein>
<evidence type="ECO:0000313" key="6">
    <source>
        <dbReference type="Proteomes" id="UP000254869"/>
    </source>
</evidence>
<feature type="domain" description="HTH araC/xylS-type" evidence="4">
    <location>
        <begin position="214"/>
        <end position="313"/>
    </location>
</feature>
<comment type="caution">
    <text evidence="5">The sequence shown here is derived from an EMBL/GenBank/DDBJ whole genome shotgun (WGS) entry which is preliminary data.</text>
</comment>
<dbReference type="InterPro" id="IPR018060">
    <property type="entry name" value="HTH_AraC"/>
</dbReference>
<keyword evidence="3" id="KW-0804">Transcription</keyword>
<dbReference type="AlphaFoldDB" id="A0A370HLN1"/>
<accession>A0A370HLN1</accession>
<dbReference type="SUPFAM" id="SSF46689">
    <property type="entry name" value="Homeodomain-like"/>
    <property type="match status" value="1"/>
</dbReference>
<evidence type="ECO:0000313" key="5">
    <source>
        <dbReference type="EMBL" id="RDI58961.1"/>
    </source>
</evidence>
<dbReference type="PROSITE" id="PS01124">
    <property type="entry name" value="HTH_ARAC_FAMILY_2"/>
    <property type="match status" value="1"/>
</dbReference>
<dbReference type="PANTHER" id="PTHR46796">
    <property type="entry name" value="HTH-TYPE TRANSCRIPTIONAL ACTIVATOR RHAS-RELATED"/>
    <property type="match status" value="1"/>
</dbReference>
<evidence type="ECO:0000259" key="4">
    <source>
        <dbReference type="PROSITE" id="PS01124"/>
    </source>
</evidence>
<dbReference type="Pfam" id="PF12833">
    <property type="entry name" value="HTH_18"/>
    <property type="match status" value="1"/>
</dbReference>